<gene>
    <name evidence="3" type="ORF">SMD27_07910</name>
</gene>
<dbReference type="InterPro" id="IPR001296">
    <property type="entry name" value="Glyco_trans_1"/>
</dbReference>
<accession>A0ABU5E965</accession>
<sequence>MSHPVHDLDPVTLIDQQCSTSMRDGDPLRVLHCIHALHGGGAERQLKLLASASHSAAVQSAIFCVEPGDASTLNVPIYQAKKKGKYDLSVYSALMDAITAFQPDVIHAWLPASMTIPAMVAARRRGIPCIYSYRNAMRFHRPLSLPEYAVATFCSQQIISNNPIAQSIAAYRLLFRAKSGVTIPNAVMVDPVFTKTSLTDGENGPANLLFVGRLTKQKNIDCLLRALAMLPPELNWRQTICGVGEDEGALRKLAGELHLTDKVNFCGYRHDVYALMQQSDILILPSWWEGMPNVLLEGLAIGLPCIASDIAATRSLLNEECCTFFDPASPLELSDAIETLLRNRDRVVQQVAAGRNVVSKYSIEKLVERYAELYRGLVTGRKDPTGLQLMSS</sequence>
<dbReference type="PANTHER" id="PTHR45947">
    <property type="entry name" value="SULFOQUINOVOSYL TRANSFERASE SQD2"/>
    <property type="match status" value="1"/>
</dbReference>
<evidence type="ECO:0000313" key="4">
    <source>
        <dbReference type="Proteomes" id="UP001279642"/>
    </source>
</evidence>
<name>A0ABU5E965_9PROT</name>
<dbReference type="PANTHER" id="PTHR45947:SF3">
    <property type="entry name" value="SULFOQUINOVOSYL TRANSFERASE SQD2"/>
    <property type="match status" value="1"/>
</dbReference>
<organism evidence="3 4">
    <name type="scientific">Dongia soli</name>
    <dbReference type="NCBI Taxonomy" id="600628"/>
    <lineage>
        <taxon>Bacteria</taxon>
        <taxon>Pseudomonadati</taxon>
        <taxon>Pseudomonadota</taxon>
        <taxon>Alphaproteobacteria</taxon>
        <taxon>Rhodospirillales</taxon>
        <taxon>Dongiaceae</taxon>
        <taxon>Dongia</taxon>
    </lineage>
</organism>
<dbReference type="InterPro" id="IPR050194">
    <property type="entry name" value="Glycosyltransferase_grp1"/>
</dbReference>
<dbReference type="GO" id="GO:0016757">
    <property type="term" value="F:glycosyltransferase activity"/>
    <property type="evidence" value="ECO:0007669"/>
    <property type="project" value="UniProtKB-KW"/>
</dbReference>
<keyword evidence="3" id="KW-0328">Glycosyltransferase</keyword>
<evidence type="ECO:0000259" key="2">
    <source>
        <dbReference type="Pfam" id="PF13439"/>
    </source>
</evidence>
<evidence type="ECO:0000259" key="1">
    <source>
        <dbReference type="Pfam" id="PF00534"/>
    </source>
</evidence>
<dbReference type="SUPFAM" id="SSF53756">
    <property type="entry name" value="UDP-Glycosyltransferase/glycogen phosphorylase"/>
    <property type="match status" value="1"/>
</dbReference>
<proteinExistence type="predicted"/>
<feature type="domain" description="Glycosyltransferase subfamily 4-like N-terminal" evidence="2">
    <location>
        <begin position="40"/>
        <end position="187"/>
    </location>
</feature>
<dbReference type="Pfam" id="PF00534">
    <property type="entry name" value="Glycos_transf_1"/>
    <property type="match status" value="1"/>
</dbReference>
<protein>
    <submittedName>
        <fullName evidence="3">Glycosyltransferase</fullName>
        <ecNumber evidence="3">2.4.-.-</ecNumber>
    </submittedName>
</protein>
<dbReference type="Proteomes" id="UP001279642">
    <property type="component" value="Unassembled WGS sequence"/>
</dbReference>
<reference evidence="3 4" key="1">
    <citation type="journal article" date="2016" name="Antonie Van Leeuwenhoek">
        <title>Dongia soli sp. nov., isolated from soil from Dokdo, Korea.</title>
        <authorList>
            <person name="Kim D.U."/>
            <person name="Lee H."/>
            <person name="Kim H."/>
            <person name="Kim S.G."/>
            <person name="Ka J.O."/>
        </authorList>
    </citation>
    <scope>NUCLEOTIDE SEQUENCE [LARGE SCALE GENOMIC DNA]</scope>
    <source>
        <strain evidence="3 4">D78</strain>
    </source>
</reference>
<keyword evidence="3" id="KW-0808">Transferase</keyword>
<evidence type="ECO:0000313" key="3">
    <source>
        <dbReference type="EMBL" id="MDY0882764.1"/>
    </source>
</evidence>
<dbReference type="Pfam" id="PF13439">
    <property type="entry name" value="Glyco_transf_4"/>
    <property type="match status" value="1"/>
</dbReference>
<dbReference type="RefSeq" id="WP_320507826.1">
    <property type="nucleotide sequence ID" value="NZ_JAXCLW010000002.1"/>
</dbReference>
<dbReference type="InterPro" id="IPR028098">
    <property type="entry name" value="Glyco_trans_4-like_N"/>
</dbReference>
<keyword evidence="4" id="KW-1185">Reference proteome</keyword>
<dbReference type="EC" id="2.4.-.-" evidence="3"/>
<feature type="domain" description="Glycosyl transferase family 1" evidence="1">
    <location>
        <begin position="205"/>
        <end position="355"/>
    </location>
</feature>
<comment type="caution">
    <text evidence="3">The sequence shown here is derived from an EMBL/GenBank/DDBJ whole genome shotgun (WGS) entry which is preliminary data.</text>
</comment>
<dbReference type="Gene3D" id="3.40.50.2000">
    <property type="entry name" value="Glycogen Phosphorylase B"/>
    <property type="match status" value="2"/>
</dbReference>
<dbReference type="CDD" id="cd03811">
    <property type="entry name" value="GT4_GT28_WabH-like"/>
    <property type="match status" value="1"/>
</dbReference>
<dbReference type="EMBL" id="JAXCLW010000002">
    <property type="protein sequence ID" value="MDY0882764.1"/>
    <property type="molecule type" value="Genomic_DNA"/>
</dbReference>